<evidence type="ECO:0000313" key="3">
    <source>
        <dbReference type="Proteomes" id="UP000520767"/>
    </source>
</evidence>
<dbReference type="Pfam" id="PF13302">
    <property type="entry name" value="Acetyltransf_3"/>
    <property type="match status" value="1"/>
</dbReference>
<dbReference type="EMBL" id="JACHJQ010000003">
    <property type="protein sequence ID" value="MBB4907068.1"/>
    <property type="molecule type" value="Genomic_DNA"/>
</dbReference>
<dbReference type="Proteomes" id="UP000520767">
    <property type="component" value="Unassembled WGS sequence"/>
</dbReference>
<accession>A0A7W7Q587</accession>
<dbReference type="SUPFAM" id="SSF55729">
    <property type="entry name" value="Acyl-CoA N-acyltransferases (Nat)"/>
    <property type="match status" value="1"/>
</dbReference>
<dbReference type="PANTHER" id="PTHR43441:SF2">
    <property type="entry name" value="FAMILY ACETYLTRANSFERASE, PUTATIVE (AFU_ORTHOLOGUE AFUA_7G00850)-RELATED"/>
    <property type="match status" value="1"/>
</dbReference>
<sequence>MEFPRIQRHEADEVVAFLTAEEWPFHTEPKTDGAAVHARVAGGAYDDAFWISEGPDRLGLVRLLDLDDGTPLFDLRVRASARGRGAGTAAVRWLTSHVFTNHDTNRIEGTTREDNHAMRRIFTKAGYAKEAHYRDAWPGPDRWYASVGYAILRQDWQTGTVTAVDWSG</sequence>
<evidence type="ECO:0000313" key="2">
    <source>
        <dbReference type="EMBL" id="MBB4907068.1"/>
    </source>
</evidence>
<feature type="domain" description="N-acetyltransferase" evidence="1">
    <location>
        <begin position="1"/>
        <end position="154"/>
    </location>
</feature>
<evidence type="ECO:0000259" key="1">
    <source>
        <dbReference type="PROSITE" id="PS51186"/>
    </source>
</evidence>
<dbReference type="AlphaFoldDB" id="A0A7W7Q587"/>
<comment type="caution">
    <text evidence="2">The sequence shown here is derived from an EMBL/GenBank/DDBJ whole genome shotgun (WGS) entry which is preliminary data.</text>
</comment>
<dbReference type="InterPro" id="IPR051908">
    <property type="entry name" value="Ribosomal_N-acetyltransferase"/>
</dbReference>
<keyword evidence="2" id="KW-0808">Transferase</keyword>
<keyword evidence="3" id="KW-1185">Reference proteome</keyword>
<dbReference type="InterPro" id="IPR000182">
    <property type="entry name" value="GNAT_dom"/>
</dbReference>
<dbReference type="PANTHER" id="PTHR43441">
    <property type="entry name" value="RIBOSOMAL-PROTEIN-SERINE ACETYLTRANSFERASE"/>
    <property type="match status" value="1"/>
</dbReference>
<dbReference type="GO" id="GO:0008999">
    <property type="term" value="F:protein-N-terminal-alanine acetyltransferase activity"/>
    <property type="evidence" value="ECO:0007669"/>
    <property type="project" value="TreeGrafter"/>
</dbReference>
<protein>
    <submittedName>
        <fullName evidence="2">RimJ/RimL family protein N-acetyltransferase</fullName>
    </submittedName>
</protein>
<proteinExistence type="predicted"/>
<dbReference type="RefSeq" id="WP_184811191.1">
    <property type="nucleotide sequence ID" value="NZ_JACHJQ010000003.1"/>
</dbReference>
<name>A0A7W7Q587_9PSEU</name>
<reference evidence="2 3" key="1">
    <citation type="submission" date="2020-08" db="EMBL/GenBank/DDBJ databases">
        <title>Genomic Encyclopedia of Type Strains, Phase III (KMG-III): the genomes of soil and plant-associated and newly described type strains.</title>
        <authorList>
            <person name="Whitman W."/>
        </authorList>
    </citation>
    <scope>NUCLEOTIDE SEQUENCE [LARGE SCALE GENOMIC DNA]</scope>
    <source>
        <strain evidence="2 3">CECT 8960</strain>
    </source>
</reference>
<dbReference type="GO" id="GO:1990189">
    <property type="term" value="F:protein N-terminal-serine acetyltransferase activity"/>
    <property type="evidence" value="ECO:0007669"/>
    <property type="project" value="TreeGrafter"/>
</dbReference>
<dbReference type="PROSITE" id="PS51186">
    <property type="entry name" value="GNAT"/>
    <property type="match status" value="1"/>
</dbReference>
<dbReference type="Gene3D" id="3.40.630.30">
    <property type="match status" value="1"/>
</dbReference>
<dbReference type="InterPro" id="IPR016181">
    <property type="entry name" value="Acyl_CoA_acyltransferase"/>
</dbReference>
<gene>
    <name evidence="2" type="ORF">FHR82_003288</name>
</gene>
<dbReference type="GO" id="GO:0005737">
    <property type="term" value="C:cytoplasm"/>
    <property type="evidence" value="ECO:0007669"/>
    <property type="project" value="TreeGrafter"/>
</dbReference>
<organism evidence="2 3">
    <name type="scientific">Actinophytocola algeriensis</name>
    <dbReference type="NCBI Taxonomy" id="1768010"/>
    <lineage>
        <taxon>Bacteria</taxon>
        <taxon>Bacillati</taxon>
        <taxon>Actinomycetota</taxon>
        <taxon>Actinomycetes</taxon>
        <taxon>Pseudonocardiales</taxon>
        <taxon>Pseudonocardiaceae</taxon>
    </lineage>
</organism>